<accession>R5XM99</accession>
<gene>
    <name evidence="1" type="ORF">BN488_00799</name>
</gene>
<comment type="caution">
    <text evidence="1">The sequence shown here is derived from an EMBL/GenBank/DDBJ whole genome shotgun (WGS) entry which is preliminary data.</text>
</comment>
<dbReference type="RefSeq" id="WP_022071178.1">
    <property type="nucleotide sequence ID" value="NZ_HF999320.1"/>
</dbReference>
<reference evidence="1" key="1">
    <citation type="submission" date="2012-11" db="EMBL/GenBank/DDBJ databases">
        <title>Dependencies among metagenomic species, viruses, plasmids and units of genetic variation.</title>
        <authorList>
            <person name="Nielsen H.B."/>
            <person name="Almeida M."/>
            <person name="Juncker A.S."/>
            <person name="Rasmussen S."/>
            <person name="Li J."/>
            <person name="Sunagawa S."/>
            <person name="Plichta D."/>
            <person name="Gautier L."/>
            <person name="Le Chatelier E."/>
            <person name="Peletier E."/>
            <person name="Bonde I."/>
            <person name="Nielsen T."/>
            <person name="Manichanh C."/>
            <person name="Arumugam M."/>
            <person name="Batto J."/>
            <person name="Santos M.B.Q.D."/>
            <person name="Blom N."/>
            <person name="Borruel N."/>
            <person name="Burgdorf K.S."/>
            <person name="Boumezbeur F."/>
            <person name="Casellas F."/>
            <person name="Dore J."/>
            <person name="Guarner F."/>
            <person name="Hansen T."/>
            <person name="Hildebrand F."/>
            <person name="Kaas R.S."/>
            <person name="Kennedy S."/>
            <person name="Kristiansen K."/>
            <person name="Kultima J.R."/>
            <person name="Leonard P."/>
            <person name="Levenez F."/>
            <person name="Lund O."/>
            <person name="Moumen B."/>
            <person name="Le Paslier D."/>
            <person name="Pons N."/>
            <person name="Pedersen O."/>
            <person name="Prifti E."/>
            <person name="Qin J."/>
            <person name="Raes J."/>
            <person name="Tap J."/>
            <person name="Tims S."/>
            <person name="Ussery D.W."/>
            <person name="Yamada T."/>
            <person name="MetaHit consortium"/>
            <person name="Renault P."/>
            <person name="Sicheritz-Ponten T."/>
            <person name="Bork P."/>
            <person name="Wang J."/>
            <person name="Brunak S."/>
            <person name="Ehrlich S.D."/>
        </authorList>
    </citation>
    <scope>NUCLEOTIDE SEQUENCE [LARGE SCALE GENOMIC DNA]</scope>
</reference>
<proteinExistence type="predicted"/>
<organism evidence="1 2">
    <name type="scientific">Intestinibacter bartlettii CAG:1329</name>
    <dbReference type="NCBI Taxonomy" id="1263063"/>
    <lineage>
        <taxon>Bacteria</taxon>
        <taxon>Bacillati</taxon>
        <taxon>Bacillota</taxon>
        <taxon>Clostridia</taxon>
        <taxon>Peptostreptococcales</taxon>
        <taxon>Peptostreptococcaceae</taxon>
        <taxon>Intestinibacter</taxon>
    </lineage>
</organism>
<dbReference type="Proteomes" id="UP000017980">
    <property type="component" value="Unassembled WGS sequence"/>
</dbReference>
<evidence type="ECO:0000313" key="1">
    <source>
        <dbReference type="EMBL" id="CDA09746.1"/>
    </source>
</evidence>
<dbReference type="AlphaFoldDB" id="R5XM99"/>
<protein>
    <submittedName>
        <fullName evidence="1">Uncharacterized protein</fullName>
    </submittedName>
</protein>
<evidence type="ECO:0000313" key="2">
    <source>
        <dbReference type="Proteomes" id="UP000017980"/>
    </source>
</evidence>
<sequence length="93" mass="11140">MDIQRIITILEREDTVTRLYFTNKRSSNYFSYSASLSNDLQNEIKGLIKNYLNYFIDIEQTQFSPLGYREKTIETYKINDISNYNDVIESYKQ</sequence>
<name>R5XM99_9FIRM</name>
<dbReference type="EMBL" id="CBBD010000024">
    <property type="protein sequence ID" value="CDA09746.1"/>
    <property type="molecule type" value="Genomic_DNA"/>
</dbReference>